<evidence type="ECO:0000256" key="1">
    <source>
        <dbReference type="SAM" id="Phobius"/>
    </source>
</evidence>
<dbReference type="Proteomes" id="UP000887561">
    <property type="component" value="Unplaced"/>
</dbReference>
<keyword evidence="1" id="KW-1133">Transmembrane helix</keyword>
<keyword evidence="2" id="KW-1185">Reference proteome</keyword>
<evidence type="ECO:0000313" key="2">
    <source>
        <dbReference type="Proteomes" id="UP000887561"/>
    </source>
</evidence>
<sequence length="126" mass="15223">MIFRYFIRQNLKLQLCSTRNYVPDYNKRKTGWILRKANGFLARNPNFFLHFTFNGFMAVLVGFYFYTKYQEKQIRKTMTEEEYIMYREKKKALKEQRLKYGKKLAFEGPVSDTVNVYGKVCISAHR</sequence>
<dbReference type="AlphaFoldDB" id="A0A915MIN0"/>
<protein>
    <submittedName>
        <fullName evidence="3">Uncharacterized protein</fullName>
    </submittedName>
</protein>
<dbReference type="WBParaSite" id="scaffold40741_cov294.g23751">
    <property type="protein sequence ID" value="scaffold40741_cov294.g23751"/>
    <property type="gene ID" value="scaffold40741_cov294.g23751"/>
</dbReference>
<proteinExistence type="predicted"/>
<evidence type="ECO:0000313" key="3">
    <source>
        <dbReference type="WBParaSite" id="scaffold40741_cov294.g23751"/>
    </source>
</evidence>
<name>A0A915MIN0_MELJA</name>
<keyword evidence="1" id="KW-0472">Membrane</keyword>
<feature type="transmembrane region" description="Helical" evidence="1">
    <location>
        <begin position="47"/>
        <end position="66"/>
    </location>
</feature>
<organism evidence="2 3">
    <name type="scientific">Meloidogyne javanica</name>
    <name type="common">Root-knot nematode worm</name>
    <dbReference type="NCBI Taxonomy" id="6303"/>
    <lineage>
        <taxon>Eukaryota</taxon>
        <taxon>Metazoa</taxon>
        <taxon>Ecdysozoa</taxon>
        <taxon>Nematoda</taxon>
        <taxon>Chromadorea</taxon>
        <taxon>Rhabditida</taxon>
        <taxon>Tylenchina</taxon>
        <taxon>Tylenchomorpha</taxon>
        <taxon>Tylenchoidea</taxon>
        <taxon>Meloidogynidae</taxon>
        <taxon>Meloidogyninae</taxon>
        <taxon>Meloidogyne</taxon>
        <taxon>Meloidogyne incognita group</taxon>
    </lineage>
</organism>
<reference evidence="3" key="1">
    <citation type="submission" date="2022-11" db="UniProtKB">
        <authorList>
            <consortium name="WormBaseParasite"/>
        </authorList>
    </citation>
    <scope>IDENTIFICATION</scope>
</reference>
<accession>A0A915MIN0</accession>
<keyword evidence="1" id="KW-0812">Transmembrane</keyword>